<sequence>MVNALSPVRPTALRCREIGEADLGAVVDLLMRGFPGRRASYWTQGFARMAALDVPAGYPRFGLIMESGRVPVGVILTLYHLSGDAVESVRCNLSSWYVVPAFRPYASLLISIALKRRDVTYINISPAPPTWPIVEAQGFKRYAAGQFVAFPALEPTSRGVSVAQFSSAANYAGLSDDERQLLADHAAFGCLSLVCHTPGGDLPFIFTGFSIRAGRIRLPCARLLYCRDMADFIACVGALGRFLLWRGIVAVLLDADGTIPGLRGFYTERLGRKYFRGAKPPRFGDLAYSELAVFGS</sequence>
<dbReference type="RefSeq" id="WP_245441012.1">
    <property type="nucleotide sequence ID" value="NZ_CP025086.1"/>
</dbReference>
<dbReference type="Proteomes" id="UP000256900">
    <property type="component" value="Unassembled WGS sequence"/>
</dbReference>
<evidence type="ECO:0000313" key="2">
    <source>
        <dbReference type="Proteomes" id="UP000256900"/>
    </source>
</evidence>
<gene>
    <name evidence="1" type="ORF">DES32_0092</name>
</gene>
<dbReference type="AlphaFoldDB" id="A0A3D9Z1D7"/>
<dbReference type="EMBL" id="QUMO01000001">
    <property type="protein sequence ID" value="REF88881.1"/>
    <property type="molecule type" value="Genomic_DNA"/>
</dbReference>
<organism evidence="1 2">
    <name type="scientific">Methylovirgula ligni</name>
    <dbReference type="NCBI Taxonomy" id="569860"/>
    <lineage>
        <taxon>Bacteria</taxon>
        <taxon>Pseudomonadati</taxon>
        <taxon>Pseudomonadota</taxon>
        <taxon>Alphaproteobacteria</taxon>
        <taxon>Hyphomicrobiales</taxon>
        <taxon>Beijerinckiaceae</taxon>
        <taxon>Methylovirgula</taxon>
    </lineage>
</organism>
<accession>A0A3D9Z1D7</accession>
<evidence type="ECO:0000313" key="1">
    <source>
        <dbReference type="EMBL" id="REF88881.1"/>
    </source>
</evidence>
<protein>
    <submittedName>
        <fullName evidence="1">Uncharacterized protein</fullName>
    </submittedName>
</protein>
<comment type="caution">
    <text evidence="1">The sequence shown here is derived from an EMBL/GenBank/DDBJ whole genome shotgun (WGS) entry which is preliminary data.</text>
</comment>
<name>A0A3D9Z1D7_9HYPH</name>
<proteinExistence type="predicted"/>
<reference evidence="1 2" key="1">
    <citation type="submission" date="2018-08" db="EMBL/GenBank/DDBJ databases">
        <title>Genomic Encyclopedia of Type Strains, Phase IV (KMG-IV): sequencing the most valuable type-strain genomes for metagenomic binning, comparative biology and taxonomic classification.</title>
        <authorList>
            <person name="Goeker M."/>
        </authorList>
    </citation>
    <scope>NUCLEOTIDE SEQUENCE [LARGE SCALE GENOMIC DNA]</scope>
    <source>
        <strain evidence="1 2">BW863</strain>
    </source>
</reference>
<keyword evidence="2" id="KW-1185">Reference proteome</keyword>